<dbReference type="Pfam" id="PF00928">
    <property type="entry name" value="Adap_comp_sub"/>
    <property type="match status" value="1"/>
</dbReference>
<keyword evidence="9" id="KW-1185">Reference proteome</keyword>
<dbReference type="RefSeq" id="XP_018737399.1">
    <property type="nucleotide sequence ID" value="XM_018879487.1"/>
</dbReference>
<dbReference type="PANTHER" id="PTHR10529">
    <property type="entry name" value="AP COMPLEX SUBUNIT MU"/>
    <property type="match status" value="1"/>
</dbReference>
<reference evidence="8 9" key="1">
    <citation type="submission" date="2016-02" db="EMBL/GenBank/DDBJ databases">
        <title>Complete genome sequence and transcriptome regulation of the pentose utilising yeast Sugiyamaella lignohabitans.</title>
        <authorList>
            <person name="Bellasio M."/>
            <person name="Peymann A."/>
            <person name="Valli M."/>
            <person name="Sipitzky M."/>
            <person name="Graf A."/>
            <person name="Sauer M."/>
            <person name="Marx H."/>
            <person name="Mattanovich D."/>
        </authorList>
    </citation>
    <scope>NUCLEOTIDE SEQUENCE [LARGE SCALE GENOMIC DNA]</scope>
    <source>
        <strain evidence="8 9">CBS 10342</strain>
    </source>
</reference>
<feature type="compositionally biased region" description="Acidic residues" evidence="6">
    <location>
        <begin position="337"/>
        <end position="347"/>
    </location>
</feature>
<dbReference type="GeneID" id="30034461"/>
<comment type="similarity">
    <text evidence="5">Belongs to the adaptor complexes medium subunit family.</text>
</comment>
<dbReference type="Gene3D" id="3.30.450.60">
    <property type="match status" value="1"/>
</dbReference>
<dbReference type="SUPFAM" id="SSF64356">
    <property type="entry name" value="SNARE-like"/>
    <property type="match status" value="1"/>
</dbReference>
<dbReference type="GO" id="GO:0030131">
    <property type="term" value="C:clathrin adaptor complex"/>
    <property type="evidence" value="ECO:0007669"/>
    <property type="project" value="UniProtKB-UniRule"/>
</dbReference>
<keyword evidence="2 5" id="KW-0813">Transport</keyword>
<keyword evidence="3 5" id="KW-0653">Protein transport</keyword>
<feature type="domain" description="MHD" evidence="7">
    <location>
        <begin position="135"/>
        <end position="446"/>
    </location>
</feature>
<dbReference type="InterPro" id="IPR011012">
    <property type="entry name" value="Longin-like_dom_sf"/>
</dbReference>
<dbReference type="KEGG" id="slb:AWJ20_2539"/>
<evidence type="ECO:0000259" key="7">
    <source>
        <dbReference type="PROSITE" id="PS51072"/>
    </source>
</evidence>
<dbReference type="InterPro" id="IPR036168">
    <property type="entry name" value="AP2_Mu_C_sf"/>
</dbReference>
<evidence type="ECO:0000256" key="6">
    <source>
        <dbReference type="SAM" id="MobiDB-lite"/>
    </source>
</evidence>
<dbReference type="GO" id="GO:0012505">
    <property type="term" value="C:endomembrane system"/>
    <property type="evidence" value="ECO:0007669"/>
    <property type="project" value="UniProtKB-SubCell"/>
</dbReference>
<evidence type="ECO:0000256" key="1">
    <source>
        <dbReference type="ARBA" id="ARBA00004308"/>
    </source>
</evidence>
<comment type="subcellular location">
    <subcellularLocation>
        <location evidence="1">Endomembrane system</location>
    </subcellularLocation>
</comment>
<feature type="region of interest" description="Disordered" evidence="6">
    <location>
        <begin position="334"/>
        <end position="387"/>
    </location>
</feature>
<protein>
    <submittedName>
        <fullName evidence="8">Apm3p</fullName>
    </submittedName>
</protein>
<dbReference type="SUPFAM" id="SSF49447">
    <property type="entry name" value="Second domain of Mu2 adaptin subunit (ap50) of ap2 adaptor"/>
    <property type="match status" value="1"/>
</dbReference>
<evidence type="ECO:0000256" key="4">
    <source>
        <dbReference type="ARBA" id="ARBA00023136"/>
    </source>
</evidence>
<dbReference type="GO" id="GO:0006886">
    <property type="term" value="P:intracellular protein transport"/>
    <property type="evidence" value="ECO:0007669"/>
    <property type="project" value="UniProtKB-UniRule"/>
</dbReference>
<dbReference type="PIRSF" id="PIRSF005992">
    <property type="entry name" value="Clathrin_mu"/>
    <property type="match status" value="1"/>
</dbReference>
<keyword evidence="4" id="KW-0472">Membrane</keyword>
<evidence type="ECO:0000313" key="8">
    <source>
        <dbReference type="EMBL" id="ANB14922.1"/>
    </source>
</evidence>
<accession>A0A167F7T4</accession>
<dbReference type="GO" id="GO:0016192">
    <property type="term" value="P:vesicle-mediated transport"/>
    <property type="evidence" value="ECO:0007669"/>
    <property type="project" value="InterPro"/>
</dbReference>
<evidence type="ECO:0000256" key="2">
    <source>
        <dbReference type="ARBA" id="ARBA00022448"/>
    </source>
</evidence>
<dbReference type="InterPro" id="IPR050431">
    <property type="entry name" value="Adaptor_comp_med_subunit"/>
</dbReference>
<dbReference type="InterPro" id="IPR001392">
    <property type="entry name" value="Clathrin_mu"/>
</dbReference>
<evidence type="ECO:0000313" key="9">
    <source>
        <dbReference type="Proteomes" id="UP000189580"/>
    </source>
</evidence>
<evidence type="ECO:0000256" key="5">
    <source>
        <dbReference type="PIRNR" id="PIRNR005992"/>
    </source>
</evidence>
<dbReference type="Proteomes" id="UP000189580">
    <property type="component" value="Chromosome b"/>
</dbReference>
<sequence length="446" mass="49078">MVFMLPCTSQMPVMVPFEFINRFAEVLEKYFTPPVVPMRIETNLDVVSLLLNEMLDDGYPYVTEPDALRDLVPNGGLLSKLLSGGNKTVPTQSTIPWRRSNVRHTNNELFVDIVETLYMVLPAKPSNSLSGRRVSEPIGSSALYSHSSQPNSAYYSTRPLVSRIEGTIFVTSNLSGIPEISLNLNTLNNHLGRPSFHPAVKIDKWVQSPGTLQFIPPDGKALIASYTLDNNRVGGKNEKNRAQGQGLVFAEFRTGLGIAKDEFEARVWTTMSREVKHVEGLSVNVICDGQRTKKNIKGLRITSGDFHFNDWGIGEWTFPGKTPLGWSASLRGALEREEVDDEEDESEENSKSNGVEDSIGDSFRDATGSSHKSKALDSNVASKESGSGIKPIFPTHLSITYTLTGNVPSGIKVNSLRILKSPGLGEGVKPFKGLRYTTNVGEYIVR</sequence>
<proteinExistence type="inferred from homology"/>
<dbReference type="PRINTS" id="PR00314">
    <property type="entry name" value="CLATHRINADPT"/>
</dbReference>
<evidence type="ECO:0000256" key="3">
    <source>
        <dbReference type="ARBA" id="ARBA00022927"/>
    </source>
</evidence>
<gene>
    <name evidence="8" type="primary">APM3</name>
    <name evidence="8" type="ORF">AWJ20_2539</name>
</gene>
<dbReference type="AlphaFoldDB" id="A0A167F7T4"/>
<dbReference type="OrthoDB" id="870at2759"/>
<dbReference type="PROSITE" id="PS51072">
    <property type="entry name" value="MHD"/>
    <property type="match status" value="1"/>
</dbReference>
<dbReference type="EMBL" id="CP014503">
    <property type="protein sequence ID" value="ANB14922.1"/>
    <property type="molecule type" value="Genomic_DNA"/>
</dbReference>
<organism evidence="8 9">
    <name type="scientific">Sugiyamaella lignohabitans</name>
    <dbReference type="NCBI Taxonomy" id="796027"/>
    <lineage>
        <taxon>Eukaryota</taxon>
        <taxon>Fungi</taxon>
        <taxon>Dikarya</taxon>
        <taxon>Ascomycota</taxon>
        <taxon>Saccharomycotina</taxon>
        <taxon>Dipodascomycetes</taxon>
        <taxon>Dipodascales</taxon>
        <taxon>Trichomonascaceae</taxon>
        <taxon>Sugiyamaella</taxon>
    </lineage>
</organism>
<name>A0A167F7T4_9ASCO</name>
<dbReference type="InterPro" id="IPR028565">
    <property type="entry name" value="MHD"/>
</dbReference>
<dbReference type="Gene3D" id="2.60.40.1170">
    <property type="entry name" value="Mu homology domain, subdomain B"/>
    <property type="match status" value="1"/>
</dbReference>